<name>M4BGW4_HYAAE</name>
<dbReference type="VEuPathDB" id="FungiDB:HpaG805639"/>
<evidence type="ECO:0000313" key="2">
    <source>
        <dbReference type="EnsemblProtists" id="HpaP805639"/>
    </source>
</evidence>
<dbReference type="InParanoid" id="M4BGW4"/>
<dbReference type="AlphaFoldDB" id="M4BGW4"/>
<dbReference type="Proteomes" id="UP000011713">
    <property type="component" value="Unassembled WGS sequence"/>
</dbReference>
<feature type="region of interest" description="Disordered" evidence="1">
    <location>
        <begin position="1"/>
        <end position="21"/>
    </location>
</feature>
<protein>
    <submittedName>
        <fullName evidence="2">Uncharacterized protein</fullName>
    </submittedName>
</protein>
<reference evidence="2" key="2">
    <citation type="submission" date="2015-06" db="UniProtKB">
        <authorList>
            <consortium name="EnsemblProtists"/>
        </authorList>
    </citation>
    <scope>IDENTIFICATION</scope>
    <source>
        <strain evidence="2">Emoy2</strain>
    </source>
</reference>
<dbReference type="EnsemblProtists" id="HpaT805639">
    <property type="protein sequence ID" value="HpaP805639"/>
    <property type="gene ID" value="HpaG805639"/>
</dbReference>
<reference evidence="3" key="1">
    <citation type="journal article" date="2010" name="Science">
        <title>Signatures of adaptation to obligate biotrophy in the Hyaloperonospora arabidopsidis genome.</title>
        <authorList>
            <person name="Baxter L."/>
            <person name="Tripathy S."/>
            <person name="Ishaque N."/>
            <person name="Boot N."/>
            <person name="Cabral A."/>
            <person name="Kemen E."/>
            <person name="Thines M."/>
            <person name="Ah-Fong A."/>
            <person name="Anderson R."/>
            <person name="Badejoko W."/>
            <person name="Bittner-Eddy P."/>
            <person name="Boore J.L."/>
            <person name="Chibucos M.C."/>
            <person name="Coates M."/>
            <person name="Dehal P."/>
            <person name="Delehaunty K."/>
            <person name="Dong S."/>
            <person name="Downton P."/>
            <person name="Dumas B."/>
            <person name="Fabro G."/>
            <person name="Fronick C."/>
            <person name="Fuerstenberg S.I."/>
            <person name="Fulton L."/>
            <person name="Gaulin E."/>
            <person name="Govers F."/>
            <person name="Hughes L."/>
            <person name="Humphray S."/>
            <person name="Jiang R.H."/>
            <person name="Judelson H."/>
            <person name="Kamoun S."/>
            <person name="Kyung K."/>
            <person name="Meijer H."/>
            <person name="Minx P."/>
            <person name="Morris P."/>
            <person name="Nelson J."/>
            <person name="Phuntumart V."/>
            <person name="Qutob D."/>
            <person name="Rehmany A."/>
            <person name="Rougon-Cardoso A."/>
            <person name="Ryden P."/>
            <person name="Torto-Alalibo T."/>
            <person name="Studholme D."/>
            <person name="Wang Y."/>
            <person name="Win J."/>
            <person name="Wood J."/>
            <person name="Clifton S.W."/>
            <person name="Rogers J."/>
            <person name="Van den Ackerveken G."/>
            <person name="Jones J.D."/>
            <person name="McDowell J.M."/>
            <person name="Beynon J."/>
            <person name="Tyler B.M."/>
        </authorList>
    </citation>
    <scope>NUCLEOTIDE SEQUENCE [LARGE SCALE GENOMIC DNA]</scope>
    <source>
        <strain evidence="3">Emoy2</strain>
    </source>
</reference>
<keyword evidence="3" id="KW-1185">Reference proteome</keyword>
<dbReference type="HOGENOM" id="CLU_1573642_0_0_1"/>
<accession>M4BGW4</accession>
<organism evidence="2 3">
    <name type="scientific">Hyaloperonospora arabidopsidis (strain Emoy2)</name>
    <name type="common">Downy mildew agent</name>
    <name type="synonym">Peronospora arabidopsidis</name>
    <dbReference type="NCBI Taxonomy" id="559515"/>
    <lineage>
        <taxon>Eukaryota</taxon>
        <taxon>Sar</taxon>
        <taxon>Stramenopiles</taxon>
        <taxon>Oomycota</taxon>
        <taxon>Peronosporomycetes</taxon>
        <taxon>Peronosporales</taxon>
        <taxon>Peronosporaceae</taxon>
        <taxon>Hyaloperonospora</taxon>
    </lineage>
</organism>
<evidence type="ECO:0000256" key="1">
    <source>
        <dbReference type="SAM" id="MobiDB-lite"/>
    </source>
</evidence>
<dbReference type="EMBL" id="JH598246">
    <property type="status" value="NOT_ANNOTATED_CDS"/>
    <property type="molecule type" value="Genomic_DNA"/>
</dbReference>
<evidence type="ECO:0000313" key="3">
    <source>
        <dbReference type="Proteomes" id="UP000011713"/>
    </source>
</evidence>
<proteinExistence type="predicted"/>
<sequence>MQETENLNDALLNSRRMSGKPSREKDAVNFLVDTRGAFNRAALLRQVGAGGEAKWSLTRTKKSLGITDDTPLDDKAYTEIRIIIVARLLEDKVKNGGTSAIKNEAAKVVKKLIKHPLARKYLSHALEKEPSKDLRTLLGADKPGSDPNDVEEAIHSLMALKRFRDLDLDM</sequence>